<gene>
    <name evidence="2" type="ORF">NCTC13193_01071</name>
</gene>
<reference evidence="2 3" key="1">
    <citation type="submission" date="2018-12" db="EMBL/GenBank/DDBJ databases">
        <authorList>
            <consortium name="Pathogen Informatics"/>
        </authorList>
    </citation>
    <scope>NUCLEOTIDE SEQUENCE [LARGE SCALE GENOMIC DNA]</scope>
    <source>
        <strain evidence="2 3">NCTC13193</strain>
    </source>
</reference>
<dbReference type="GO" id="GO:0008233">
    <property type="term" value="F:peptidase activity"/>
    <property type="evidence" value="ECO:0007669"/>
    <property type="project" value="InterPro"/>
</dbReference>
<dbReference type="GO" id="GO:0006508">
    <property type="term" value="P:proteolysis"/>
    <property type="evidence" value="ECO:0007669"/>
    <property type="project" value="InterPro"/>
</dbReference>
<feature type="domain" description="Peptidase C39" evidence="1">
    <location>
        <begin position="3"/>
        <end position="125"/>
    </location>
</feature>
<dbReference type="InterPro" id="IPR005074">
    <property type="entry name" value="Peptidase_C39"/>
</dbReference>
<evidence type="ECO:0000313" key="3">
    <source>
        <dbReference type="Proteomes" id="UP000270487"/>
    </source>
</evidence>
<dbReference type="EMBL" id="LR134492">
    <property type="protein sequence ID" value="VEI64266.1"/>
    <property type="molecule type" value="Genomic_DNA"/>
</dbReference>
<dbReference type="Proteomes" id="UP000270487">
    <property type="component" value="Chromosome"/>
</dbReference>
<sequence length="203" mass="22540">MSQPASLEAWIAAMARAANGYGLAVDIKSVRQQMRWYEQLPAPRRLERLGHLMGLSVSLQPREKVRWRNEILPALIEIDDGGLMVIESLDSEGKALYWLNDSGDVQREAELVELLLKGQGSIVLLGRRSAGRMRVSTTSYSPTANTGSGNIFAGRNGKSARSRWPRSSATYWHSPVFCFRCRSMTGLFRLSLTPLCGYCSLGC</sequence>
<dbReference type="PROSITE" id="PS50990">
    <property type="entry name" value="PEPTIDASE_C39"/>
    <property type="match status" value="1"/>
</dbReference>
<dbReference type="AlphaFoldDB" id="A0A3S4WS84"/>
<evidence type="ECO:0000259" key="1">
    <source>
        <dbReference type="PROSITE" id="PS50990"/>
    </source>
</evidence>
<accession>A0A3S4WS84</accession>
<dbReference type="Gene3D" id="3.90.70.10">
    <property type="entry name" value="Cysteine proteinases"/>
    <property type="match status" value="1"/>
</dbReference>
<evidence type="ECO:0000313" key="2">
    <source>
        <dbReference type="EMBL" id="VEI64266.1"/>
    </source>
</evidence>
<dbReference type="GO" id="GO:0005524">
    <property type="term" value="F:ATP binding"/>
    <property type="evidence" value="ECO:0007669"/>
    <property type="project" value="InterPro"/>
</dbReference>
<organism evidence="2 3">
    <name type="scientific">Serratia fonticola</name>
    <dbReference type="NCBI Taxonomy" id="47917"/>
    <lineage>
        <taxon>Bacteria</taxon>
        <taxon>Pseudomonadati</taxon>
        <taxon>Pseudomonadota</taxon>
        <taxon>Gammaproteobacteria</taxon>
        <taxon>Enterobacterales</taxon>
        <taxon>Yersiniaceae</taxon>
        <taxon>Serratia</taxon>
    </lineage>
</organism>
<proteinExistence type="predicted"/>
<dbReference type="GO" id="GO:0016020">
    <property type="term" value="C:membrane"/>
    <property type="evidence" value="ECO:0007669"/>
    <property type="project" value="InterPro"/>
</dbReference>
<name>A0A3S4WS84_SERFO</name>
<protein>
    <submittedName>
        <fullName evidence="2">Type I secretion system ATPase</fullName>
    </submittedName>
</protein>